<keyword evidence="2" id="KW-1185">Reference proteome</keyword>
<dbReference type="Proteomes" id="UP000625283">
    <property type="component" value="Unassembled WGS sequence"/>
</dbReference>
<protein>
    <submittedName>
        <fullName evidence="1">DUF4374 domain-containing protein</fullName>
    </submittedName>
</protein>
<dbReference type="PROSITE" id="PS51257">
    <property type="entry name" value="PROKAR_LIPOPROTEIN"/>
    <property type="match status" value="1"/>
</dbReference>
<gene>
    <name evidence="1" type="ORF">JKG61_20295</name>
</gene>
<dbReference type="EMBL" id="JAERTY010000013">
    <property type="protein sequence ID" value="MBL1411111.1"/>
    <property type="molecule type" value="Genomic_DNA"/>
</dbReference>
<evidence type="ECO:0000313" key="1">
    <source>
        <dbReference type="EMBL" id="MBL1411111.1"/>
    </source>
</evidence>
<evidence type="ECO:0000313" key="2">
    <source>
        <dbReference type="Proteomes" id="UP000625283"/>
    </source>
</evidence>
<dbReference type="Pfam" id="PF14298">
    <property type="entry name" value="DUF4374"/>
    <property type="match status" value="2"/>
</dbReference>
<accession>A0ABS1R8S1</accession>
<sequence length="437" mass="48122">MMSSKNNVFRGAIALLLCGSIISCSDKKVFDEERESNDVEFFISASESETASYLLAVPDITAKEKLTIKGKGMESDAYGSWLFPTPYVGIGLQYRKGDPGIGIGIALGPNGKIIKSGSEFQIVSRFTTYGVFQEKVLSVVEGIVQRDDKGNMDNTKLYSTFNFIDPADNNAVTTITKSTTNLTGNGEYSILSGVVQFGANNFLTALVPRQFKEGLDRNGKPTLVMSDTQYPDSVWIASFDKDLKMTKLYGDDRISYAAGRHRSQFYNTIGGDDEGNLYAFAPKNAITSKASGVLKINKGASEFDKNYYWNLDEEVVKSGISSSPSFNRIHHVKGDYFIVEYLIKGSNPIEGDVPSSNALAIVNVRTKEFKWVKDIPDYNYYPKFHTPIADGGKFYVPVKEVDKLPAIYIIDPVTGQAAKGLEVDAKDINGIGKLRKK</sequence>
<dbReference type="RefSeq" id="WP_202104846.1">
    <property type="nucleotide sequence ID" value="NZ_JAERTY010000013.1"/>
</dbReference>
<proteinExistence type="predicted"/>
<reference evidence="1 2" key="1">
    <citation type="submission" date="2021-01" db="EMBL/GenBank/DDBJ databases">
        <title>C459-1 draft genome sequence.</title>
        <authorList>
            <person name="Zhang X.-F."/>
        </authorList>
    </citation>
    <scope>NUCLEOTIDE SEQUENCE [LARGE SCALE GENOMIC DNA]</scope>
    <source>
        <strain evidence="2">C459-1</strain>
    </source>
</reference>
<dbReference type="InterPro" id="IPR025401">
    <property type="entry name" value="DUF4374"/>
</dbReference>
<name>A0ABS1R8S1_9SPHI</name>
<comment type="caution">
    <text evidence="1">The sequence shown here is derived from an EMBL/GenBank/DDBJ whole genome shotgun (WGS) entry which is preliminary data.</text>
</comment>
<organism evidence="1 2">
    <name type="scientific">Sphingobacterium faecale</name>
    <dbReference type="NCBI Taxonomy" id="2803775"/>
    <lineage>
        <taxon>Bacteria</taxon>
        <taxon>Pseudomonadati</taxon>
        <taxon>Bacteroidota</taxon>
        <taxon>Sphingobacteriia</taxon>
        <taxon>Sphingobacteriales</taxon>
        <taxon>Sphingobacteriaceae</taxon>
        <taxon>Sphingobacterium</taxon>
    </lineage>
</organism>